<evidence type="ECO:0000313" key="2">
    <source>
        <dbReference type="Proteomes" id="UP000292695"/>
    </source>
</evidence>
<sequence length="301" mass="32600">MELISEVGTPTTTADGPSDALSNALSNAVIRRSTQRRYLMCPPTHFDVVYSINPWMNPAKPTDQPIAAAQWQRIHDQLVDLGHTVDVIPPAPGLPDMVFAANGATVWGDRALVARFRHTERDAESTAYLDWFADRGLHVQQASTANEGEGDYLSAGPWLLAGSGFRTDRRAHLESEQYFDRPVIGLTLVDDRYYHLDTALAVLDDETVMYYPDAFTSGSQAILRELFPTAIIATAEDAGVFALNAVSDGLHVLMPAGSTGLVAKLREAGFVPIGLDVSELLRAGGGVKCCVLELHGPAGRR</sequence>
<accession>A0A4R0I7G4</accession>
<dbReference type="GO" id="GO:0016740">
    <property type="term" value="F:transferase activity"/>
    <property type="evidence" value="ECO:0007669"/>
    <property type="project" value="UniProtKB-KW"/>
</dbReference>
<dbReference type="RefSeq" id="WP_131294854.1">
    <property type="nucleotide sequence ID" value="NZ_SJKA01000015.1"/>
</dbReference>
<evidence type="ECO:0000313" key="1">
    <source>
        <dbReference type="EMBL" id="TCC24408.1"/>
    </source>
</evidence>
<keyword evidence="2" id="KW-1185">Reference proteome</keyword>
<reference evidence="1 2" key="1">
    <citation type="submission" date="2019-02" db="EMBL/GenBank/DDBJ databases">
        <title>Kribbella capetownensis sp. nov. and Kribbella speibonae sp. nov., isolated from soil.</title>
        <authorList>
            <person name="Curtis S.M."/>
            <person name="Norton I."/>
            <person name="Everest G.J."/>
            <person name="Meyers P.R."/>
        </authorList>
    </citation>
    <scope>NUCLEOTIDE SEQUENCE [LARGE SCALE GENOMIC DNA]</scope>
    <source>
        <strain evidence="1 2">DSM 27082</strain>
    </source>
</reference>
<dbReference type="SUPFAM" id="SSF55909">
    <property type="entry name" value="Pentein"/>
    <property type="match status" value="1"/>
</dbReference>
<gene>
    <name evidence="1" type="ORF">E0H50_32735</name>
</gene>
<name>A0A4R0I7G4_9ACTN</name>
<dbReference type="OrthoDB" id="9814070at2"/>
<comment type="caution">
    <text evidence="1">The sequence shown here is derived from an EMBL/GenBank/DDBJ whole genome shotgun (WGS) entry which is preliminary data.</text>
</comment>
<dbReference type="Gene3D" id="3.75.10.10">
    <property type="entry name" value="L-arginine/glycine Amidinotransferase, Chain A"/>
    <property type="match status" value="1"/>
</dbReference>
<dbReference type="EMBL" id="SJKA01000015">
    <property type="protein sequence ID" value="TCC24408.1"/>
    <property type="molecule type" value="Genomic_DNA"/>
</dbReference>
<dbReference type="Proteomes" id="UP000292695">
    <property type="component" value="Unassembled WGS sequence"/>
</dbReference>
<protein>
    <submittedName>
        <fullName evidence="1">Amidinotransferase</fullName>
    </submittedName>
</protein>
<proteinExistence type="predicted"/>
<organism evidence="1 2">
    <name type="scientific">Kribbella sindirgiensis</name>
    <dbReference type="NCBI Taxonomy" id="1124744"/>
    <lineage>
        <taxon>Bacteria</taxon>
        <taxon>Bacillati</taxon>
        <taxon>Actinomycetota</taxon>
        <taxon>Actinomycetes</taxon>
        <taxon>Propionibacteriales</taxon>
        <taxon>Kribbellaceae</taxon>
        <taxon>Kribbella</taxon>
    </lineage>
</organism>
<dbReference type="NCBIfam" id="NF045659">
    <property type="entry name" value="DiMArgaseDdahMtb"/>
    <property type="match status" value="1"/>
</dbReference>
<keyword evidence="1" id="KW-0808">Transferase</keyword>
<dbReference type="AlphaFoldDB" id="A0A4R0I7G4"/>